<gene>
    <name evidence="1" type="ORF">Harvfovirus18_16</name>
</gene>
<evidence type="ECO:0000313" key="1">
    <source>
        <dbReference type="EMBL" id="AYV81148.1"/>
    </source>
</evidence>
<protein>
    <submittedName>
        <fullName evidence="1">Uncharacterized protein</fullName>
    </submittedName>
</protein>
<accession>A0A3G5A1Q4</accession>
<organism evidence="1">
    <name type="scientific">Harvfovirus sp</name>
    <dbReference type="NCBI Taxonomy" id="2487768"/>
    <lineage>
        <taxon>Viruses</taxon>
        <taxon>Varidnaviria</taxon>
        <taxon>Bamfordvirae</taxon>
        <taxon>Nucleocytoviricota</taxon>
        <taxon>Megaviricetes</taxon>
        <taxon>Imitervirales</taxon>
        <taxon>Mimiviridae</taxon>
        <taxon>Klosneuvirinae</taxon>
    </lineage>
</organism>
<dbReference type="EMBL" id="MK072260">
    <property type="protein sequence ID" value="AYV81148.1"/>
    <property type="molecule type" value="Genomic_DNA"/>
</dbReference>
<proteinExistence type="predicted"/>
<reference evidence="1" key="1">
    <citation type="submission" date="2018-10" db="EMBL/GenBank/DDBJ databases">
        <title>Hidden diversity of soil giant viruses.</title>
        <authorList>
            <person name="Schulz F."/>
            <person name="Alteio L."/>
            <person name="Goudeau D."/>
            <person name="Ryan E.M."/>
            <person name="Malmstrom R.R."/>
            <person name="Blanchard J."/>
            <person name="Woyke T."/>
        </authorList>
    </citation>
    <scope>NUCLEOTIDE SEQUENCE</scope>
    <source>
        <strain evidence="1">HAV1</strain>
    </source>
</reference>
<sequence>MNIKFQNICDFSFDRLVKFIIWFNMRSIIDVYYLNSKLLIGRGPSGAIYGFPHIVLDEMKLLSEGIKGEQYMASQHMLYYT</sequence>
<name>A0A3G5A1Q4_9VIRU</name>